<dbReference type="OrthoDB" id="836336at2"/>
<protein>
    <submittedName>
        <fullName evidence="2">Uncharacterized protein</fullName>
    </submittedName>
</protein>
<gene>
    <name evidence="2" type="ORF">CLV48_11190</name>
</gene>
<name>A0A2P8DXP9_9BACT</name>
<comment type="caution">
    <text evidence="2">The sequence shown here is derived from an EMBL/GenBank/DDBJ whole genome shotgun (WGS) entry which is preliminary data.</text>
</comment>
<dbReference type="RefSeq" id="WP_106568495.1">
    <property type="nucleotide sequence ID" value="NZ_PYGF01000011.1"/>
</dbReference>
<keyword evidence="3" id="KW-1185">Reference proteome</keyword>
<evidence type="ECO:0000313" key="3">
    <source>
        <dbReference type="Proteomes" id="UP000240708"/>
    </source>
</evidence>
<keyword evidence="1" id="KW-0472">Membrane</keyword>
<reference evidence="2 3" key="1">
    <citation type="submission" date="2018-03" db="EMBL/GenBank/DDBJ databases">
        <title>Genomic Encyclopedia of Archaeal and Bacterial Type Strains, Phase II (KMG-II): from individual species to whole genera.</title>
        <authorList>
            <person name="Goeker M."/>
        </authorList>
    </citation>
    <scope>NUCLEOTIDE SEQUENCE [LARGE SCALE GENOMIC DNA]</scope>
    <source>
        <strain evidence="2 3">DSM 28057</strain>
    </source>
</reference>
<keyword evidence="1" id="KW-0812">Transmembrane</keyword>
<feature type="transmembrane region" description="Helical" evidence="1">
    <location>
        <begin position="15"/>
        <end position="33"/>
    </location>
</feature>
<dbReference type="Proteomes" id="UP000240708">
    <property type="component" value="Unassembled WGS sequence"/>
</dbReference>
<sequence>MTVGSNSIIVVPKTLFFAIFILGTPLFSVAQIFNKQAPLVDLKEIKEITVFYPGSRIEVVGKGMGQVHHDSASTISAQVNADLIMERLHLFEKAHFYPLEEISHMELYSLDLMELAEKASKNAPYVELRVTPTIFSMLSKTDTPYSMLIYHDGFVRKKGNMTGEMFKSIGIGVATLGNYAPIPVSNSSNIFIFIIDKELGHAVFAKKYEGDEIHPLKKKKVAKQYKFLLKDFY</sequence>
<organism evidence="2 3">
    <name type="scientific">Cecembia rubra</name>
    <dbReference type="NCBI Taxonomy" id="1485585"/>
    <lineage>
        <taxon>Bacteria</taxon>
        <taxon>Pseudomonadati</taxon>
        <taxon>Bacteroidota</taxon>
        <taxon>Cytophagia</taxon>
        <taxon>Cytophagales</taxon>
        <taxon>Cyclobacteriaceae</taxon>
        <taxon>Cecembia</taxon>
    </lineage>
</organism>
<evidence type="ECO:0000256" key="1">
    <source>
        <dbReference type="SAM" id="Phobius"/>
    </source>
</evidence>
<dbReference type="AlphaFoldDB" id="A0A2P8DXP9"/>
<accession>A0A2P8DXP9</accession>
<dbReference type="EMBL" id="PYGF01000011">
    <property type="protein sequence ID" value="PSL02001.1"/>
    <property type="molecule type" value="Genomic_DNA"/>
</dbReference>
<evidence type="ECO:0000313" key="2">
    <source>
        <dbReference type="EMBL" id="PSL02001.1"/>
    </source>
</evidence>
<keyword evidence="1" id="KW-1133">Transmembrane helix</keyword>
<proteinExistence type="predicted"/>